<dbReference type="HOGENOM" id="CLU_1183707_0_0_6"/>
<proteinExistence type="predicted"/>
<reference evidence="1 2" key="1">
    <citation type="submission" date="2011-08" db="EMBL/GenBank/DDBJ databases">
        <authorList>
            <person name="Weinstock G."/>
            <person name="Sodergren E."/>
            <person name="Clifton S."/>
            <person name="Fulton L."/>
            <person name="Fulton B."/>
            <person name="Courtney L."/>
            <person name="Fronick C."/>
            <person name="Harrison M."/>
            <person name="Strong C."/>
            <person name="Farmer C."/>
            <person name="Delahaunty K."/>
            <person name="Markovic C."/>
            <person name="Hall O."/>
            <person name="Minx P."/>
            <person name="Tomlinson C."/>
            <person name="Mitreva M."/>
            <person name="Hou S."/>
            <person name="Chen J."/>
            <person name="Wollam A."/>
            <person name="Pepin K.H."/>
            <person name="Johnson M."/>
            <person name="Bhonagiri V."/>
            <person name="Zhang X."/>
            <person name="Suruliraj S."/>
            <person name="Warren W."/>
            <person name="Chinwalla A."/>
            <person name="Mardis E.R."/>
            <person name="Wilson R.K."/>
        </authorList>
    </citation>
    <scope>NUCLEOTIDE SEQUENCE [LARGE SCALE GENOMIC DNA]</scope>
    <source>
        <strain evidence="1 2">ATCC 51873</strain>
    </source>
</reference>
<gene>
    <name evidence="1" type="ORF">HMPREF0454_04544</name>
</gene>
<evidence type="ECO:0000313" key="1">
    <source>
        <dbReference type="EMBL" id="EHM38088.1"/>
    </source>
</evidence>
<name>G9YD46_HAFAL</name>
<dbReference type="Proteomes" id="UP000005959">
    <property type="component" value="Unassembled WGS sequence"/>
</dbReference>
<comment type="caution">
    <text evidence="1">The sequence shown here is derived from an EMBL/GenBank/DDBJ whole genome shotgun (WGS) entry which is preliminary data.</text>
</comment>
<sequence>MNRMYDERTHRYSYDNQHRLVHYVRTQYHQTQAEGRYLYDALSRRVGKLVWKREREHSAYEQMALSRRPYVTWYGWEGDAGDGADSTEPPSLLQSGAGAVYHSGSDWAGGGWNLHLYPLSPLVEIDPLGLVIFNLYPMRMHRDRILHLVSDLVDISGVYTVVRNGSFVSRLAKKLLTKVIAEDTHWEAGVSQNNNKNSGILDITLGAIRAAPAYPISQDMAKSGNIPDGIWIIG</sequence>
<protein>
    <recommendedName>
        <fullName evidence="3">RHS repeat-associated core domain protein</fullName>
    </recommendedName>
</protein>
<dbReference type="AlphaFoldDB" id="G9YD46"/>
<dbReference type="PATRIC" id="fig|1002364.3.peg.4083"/>
<dbReference type="EMBL" id="AGCI01000107">
    <property type="protein sequence ID" value="EHM38088.1"/>
    <property type="molecule type" value="Genomic_DNA"/>
</dbReference>
<evidence type="ECO:0000313" key="2">
    <source>
        <dbReference type="Proteomes" id="UP000005959"/>
    </source>
</evidence>
<evidence type="ECO:0008006" key="3">
    <source>
        <dbReference type="Google" id="ProtNLM"/>
    </source>
</evidence>
<accession>G9YD46</accession>
<organism evidence="1 2">
    <name type="scientific">Hafnia alvei ATCC 51873</name>
    <dbReference type="NCBI Taxonomy" id="1002364"/>
    <lineage>
        <taxon>Bacteria</taxon>
        <taxon>Pseudomonadati</taxon>
        <taxon>Pseudomonadota</taxon>
        <taxon>Gammaproteobacteria</taxon>
        <taxon>Enterobacterales</taxon>
        <taxon>Hafniaceae</taxon>
        <taxon>Hafnia</taxon>
    </lineage>
</organism>